<gene>
    <name evidence="4" type="ORF">B1B_18944</name>
</gene>
<sequence length="136" mass="14378">DQWGGSLANRARLMLRIIKATRESIGNELALGVRLCGDEVTTGGLEIDEAVQIAKLAERSGMVDYVNTSIGIATSTLYAIEASMAFPPGYALYIPSAIRQGVDLPVVAVGRFKDPTSIEKAIASGARRLGGRSRGV</sequence>
<name>T0Y551_9ZZZZ</name>
<dbReference type="SUPFAM" id="SSF51395">
    <property type="entry name" value="FMN-linked oxidoreductases"/>
    <property type="match status" value="1"/>
</dbReference>
<dbReference type="Gene3D" id="3.20.20.70">
    <property type="entry name" value="Aldolase class I"/>
    <property type="match status" value="1"/>
</dbReference>
<dbReference type="PANTHER" id="PTHR43656:SF2">
    <property type="entry name" value="BINDING OXIDOREDUCTASE, PUTATIVE (AFU_ORTHOLOGUE AFUA_2G08260)-RELATED"/>
    <property type="match status" value="1"/>
</dbReference>
<evidence type="ECO:0000259" key="3">
    <source>
        <dbReference type="Pfam" id="PF00724"/>
    </source>
</evidence>
<feature type="non-terminal residue" evidence="4">
    <location>
        <position position="1"/>
    </location>
</feature>
<keyword evidence="2 4" id="KW-0560">Oxidoreductase</keyword>
<evidence type="ECO:0000256" key="1">
    <source>
        <dbReference type="ARBA" id="ARBA00022630"/>
    </source>
</evidence>
<feature type="domain" description="NADH:flavin oxidoreductase/NADH oxidase N-terminal" evidence="3">
    <location>
        <begin position="1"/>
        <end position="129"/>
    </location>
</feature>
<dbReference type="InterPro" id="IPR051799">
    <property type="entry name" value="NADH_flavin_oxidoreductase"/>
</dbReference>
<organism evidence="4">
    <name type="scientific">mine drainage metagenome</name>
    <dbReference type="NCBI Taxonomy" id="410659"/>
    <lineage>
        <taxon>unclassified sequences</taxon>
        <taxon>metagenomes</taxon>
        <taxon>ecological metagenomes</taxon>
    </lineage>
</organism>
<dbReference type="GO" id="GO:0016491">
    <property type="term" value="F:oxidoreductase activity"/>
    <property type="evidence" value="ECO:0007669"/>
    <property type="project" value="UniProtKB-KW"/>
</dbReference>
<reference evidence="4" key="2">
    <citation type="journal article" date="2014" name="ISME J.">
        <title>Microbial stratification in low pH oxic and suboxic macroscopic growths along an acid mine drainage.</title>
        <authorList>
            <person name="Mendez-Garcia C."/>
            <person name="Mesa V."/>
            <person name="Sprenger R.R."/>
            <person name="Richter M."/>
            <person name="Diez M.S."/>
            <person name="Solano J."/>
            <person name="Bargiela R."/>
            <person name="Golyshina O.V."/>
            <person name="Manteca A."/>
            <person name="Ramos J.L."/>
            <person name="Gallego J.R."/>
            <person name="Llorente I."/>
            <person name="Martins Dos Santos V.A."/>
            <person name="Jensen O.N."/>
            <person name="Pelaez A.I."/>
            <person name="Sanchez J."/>
            <person name="Ferrer M."/>
        </authorList>
    </citation>
    <scope>NUCLEOTIDE SEQUENCE</scope>
</reference>
<reference evidence="4" key="1">
    <citation type="submission" date="2013-08" db="EMBL/GenBank/DDBJ databases">
        <authorList>
            <person name="Mendez C."/>
            <person name="Richter M."/>
            <person name="Ferrer M."/>
            <person name="Sanchez J."/>
        </authorList>
    </citation>
    <scope>NUCLEOTIDE SEQUENCE</scope>
</reference>
<dbReference type="GO" id="GO:0010181">
    <property type="term" value="F:FMN binding"/>
    <property type="evidence" value="ECO:0007669"/>
    <property type="project" value="InterPro"/>
</dbReference>
<evidence type="ECO:0000313" key="4">
    <source>
        <dbReference type="EMBL" id="EQD28233.1"/>
    </source>
</evidence>
<dbReference type="EMBL" id="AUZY01012712">
    <property type="protein sequence ID" value="EQD28233.1"/>
    <property type="molecule type" value="Genomic_DNA"/>
</dbReference>
<dbReference type="EC" id="1.-.-.-" evidence="4"/>
<comment type="caution">
    <text evidence="4">The sequence shown here is derived from an EMBL/GenBank/DDBJ whole genome shotgun (WGS) entry which is preliminary data.</text>
</comment>
<proteinExistence type="predicted"/>
<dbReference type="AlphaFoldDB" id="T0Y551"/>
<dbReference type="Pfam" id="PF00724">
    <property type="entry name" value="Oxidored_FMN"/>
    <property type="match status" value="1"/>
</dbReference>
<evidence type="ECO:0000256" key="2">
    <source>
        <dbReference type="ARBA" id="ARBA00023002"/>
    </source>
</evidence>
<dbReference type="InterPro" id="IPR013785">
    <property type="entry name" value="Aldolase_TIM"/>
</dbReference>
<dbReference type="PANTHER" id="PTHR43656">
    <property type="entry name" value="BINDING OXIDOREDUCTASE, PUTATIVE (AFU_ORTHOLOGUE AFUA_2G08260)-RELATED"/>
    <property type="match status" value="1"/>
</dbReference>
<accession>T0Y551</accession>
<protein>
    <submittedName>
        <fullName evidence="4">Protein containing NADH:flavin oxidoreductase/NADH oxidase</fullName>
        <ecNumber evidence="4">1.-.-.-</ecNumber>
    </submittedName>
</protein>
<keyword evidence="1" id="KW-0285">Flavoprotein</keyword>
<dbReference type="InterPro" id="IPR001155">
    <property type="entry name" value="OxRdtase_FMN_N"/>
</dbReference>